<dbReference type="SUPFAM" id="SSF52047">
    <property type="entry name" value="RNI-like"/>
    <property type="match status" value="1"/>
</dbReference>
<keyword evidence="2" id="KW-1185">Reference proteome</keyword>
<dbReference type="InterPro" id="IPR036047">
    <property type="entry name" value="F-box-like_dom_sf"/>
</dbReference>
<dbReference type="Gene3D" id="3.80.10.10">
    <property type="entry name" value="Ribonuclease Inhibitor"/>
    <property type="match status" value="1"/>
</dbReference>
<proteinExistence type="predicted"/>
<dbReference type="Proteomes" id="UP000194127">
    <property type="component" value="Unassembled WGS sequence"/>
</dbReference>
<protein>
    <recommendedName>
        <fullName evidence="3">F-box domain-containing protein</fullName>
    </recommendedName>
</protein>
<name>A0A1X6N1Q6_9APHY</name>
<dbReference type="InterPro" id="IPR032675">
    <property type="entry name" value="LRR_dom_sf"/>
</dbReference>
<dbReference type="EMBL" id="KZ110596">
    <property type="protein sequence ID" value="OSX62548.1"/>
    <property type="molecule type" value="Genomic_DNA"/>
</dbReference>
<reference evidence="1 2" key="1">
    <citation type="submission" date="2017-04" db="EMBL/GenBank/DDBJ databases">
        <title>Genome Sequence of the Model Brown-Rot Fungus Postia placenta SB12.</title>
        <authorList>
            <consortium name="DOE Joint Genome Institute"/>
            <person name="Gaskell J."/>
            <person name="Kersten P."/>
            <person name="Larrondo L.F."/>
            <person name="Canessa P."/>
            <person name="Martinez D."/>
            <person name="Hibbett D."/>
            <person name="Schmoll M."/>
            <person name="Kubicek C.P."/>
            <person name="Martinez A.T."/>
            <person name="Yadav J."/>
            <person name="Master E."/>
            <person name="Magnuson J.K."/>
            <person name="James T."/>
            <person name="Yaver D."/>
            <person name="Berka R."/>
            <person name="Labutti K."/>
            <person name="Lipzen A."/>
            <person name="Aerts A."/>
            <person name="Barry K."/>
            <person name="Henrissat B."/>
            <person name="Blanchette R."/>
            <person name="Grigoriev I."/>
            <person name="Cullen D."/>
        </authorList>
    </citation>
    <scope>NUCLEOTIDE SEQUENCE [LARGE SCALE GENOMIC DNA]</scope>
    <source>
        <strain evidence="1 2">MAD-698-R-SB12</strain>
    </source>
</reference>
<dbReference type="OrthoDB" id="2921803at2759"/>
<evidence type="ECO:0000313" key="1">
    <source>
        <dbReference type="EMBL" id="OSX62548.1"/>
    </source>
</evidence>
<dbReference type="AlphaFoldDB" id="A0A1X6N1Q6"/>
<gene>
    <name evidence="1" type="ORF">POSPLADRAFT_1039653</name>
</gene>
<evidence type="ECO:0008006" key="3">
    <source>
        <dbReference type="Google" id="ProtNLM"/>
    </source>
</evidence>
<dbReference type="RefSeq" id="XP_024339342.1">
    <property type="nucleotide sequence ID" value="XM_024477577.1"/>
</dbReference>
<sequence>MPSAHTLTSISPHAPPWLRRTIIRDPSIPPDYAYEPPKDNPPSYQEAVFFSHSWFADPTHTVDPTRPSPRLPPELTDRVLDFLHDDTRTLNACSTVSKSWLASTRLHRFRMVHLADCRRHIAFGRLLAQFPAVLPFIRAVRTSGDVICSTDSHAGLLPSTMVLYADNFAMLRDALPRLPQPIDLSMVSANLQHANAFTNVRALTLEACHLPAFTRLAEWLCVMPGLESVHLSECDIRAEIGPPPLAPVECVPVLRKVALDRSEFSSSAVVEALLKRGIRLEALMILPITGFELGKWQRLLEAAGPSLKQIAVSVLASLDGKLLEIYQTLLASCKELHTLHFISPALLNFTYRGSKPPLELAPAILQHALPRLERIVISLAHQDLDNVRAEHWRGIAGALRSVRYPSFCEVVFQTYGRPGGDDSVHRAFRGKIEQELAGIAALGALSFKFSDKVTVSGIFESM</sequence>
<evidence type="ECO:0000313" key="2">
    <source>
        <dbReference type="Proteomes" id="UP000194127"/>
    </source>
</evidence>
<dbReference type="SUPFAM" id="SSF81383">
    <property type="entry name" value="F-box domain"/>
    <property type="match status" value="1"/>
</dbReference>
<dbReference type="GeneID" id="36322527"/>
<accession>A0A1X6N1Q6</accession>
<organism evidence="1 2">
    <name type="scientific">Postia placenta MAD-698-R-SB12</name>
    <dbReference type="NCBI Taxonomy" id="670580"/>
    <lineage>
        <taxon>Eukaryota</taxon>
        <taxon>Fungi</taxon>
        <taxon>Dikarya</taxon>
        <taxon>Basidiomycota</taxon>
        <taxon>Agaricomycotina</taxon>
        <taxon>Agaricomycetes</taxon>
        <taxon>Polyporales</taxon>
        <taxon>Adustoporiaceae</taxon>
        <taxon>Rhodonia</taxon>
    </lineage>
</organism>